<dbReference type="PANTHER" id="PTHR15644">
    <property type="entry name" value="OSTEOPETROSIS ASSOCIATED TRANSMEMBRANE PROTEIN 1"/>
    <property type="match status" value="1"/>
</dbReference>
<organism evidence="2">
    <name type="scientific">Phallusia mammillata</name>
    <dbReference type="NCBI Taxonomy" id="59560"/>
    <lineage>
        <taxon>Eukaryota</taxon>
        <taxon>Metazoa</taxon>
        <taxon>Chordata</taxon>
        <taxon>Tunicata</taxon>
        <taxon>Ascidiacea</taxon>
        <taxon>Phlebobranchia</taxon>
        <taxon>Ascidiidae</taxon>
        <taxon>Phallusia</taxon>
    </lineage>
</organism>
<feature type="chain" id="PRO_5026261249" evidence="1">
    <location>
        <begin position="25"/>
        <end position="311"/>
    </location>
</feature>
<dbReference type="EMBL" id="LR788732">
    <property type="protein sequence ID" value="CAB3264594.1"/>
    <property type="molecule type" value="mRNA"/>
</dbReference>
<keyword evidence="2" id="KW-0812">Transmembrane</keyword>
<proteinExistence type="evidence at transcript level"/>
<dbReference type="Pfam" id="PF09777">
    <property type="entry name" value="OSTMP1"/>
    <property type="match status" value="1"/>
</dbReference>
<keyword evidence="2" id="KW-0472">Membrane</keyword>
<dbReference type="AlphaFoldDB" id="A0A6F9DME2"/>
<protein>
    <submittedName>
        <fullName evidence="2">Osteopetrosis-associated transmembrane protein 1-like</fullName>
    </submittedName>
</protein>
<keyword evidence="1" id="KW-0732">Signal</keyword>
<feature type="signal peptide" evidence="1">
    <location>
        <begin position="1"/>
        <end position="24"/>
    </location>
</feature>
<evidence type="ECO:0000313" key="2">
    <source>
        <dbReference type="EMBL" id="CAB3264594.1"/>
    </source>
</evidence>
<accession>A0A6F9DME2</accession>
<dbReference type="PANTHER" id="PTHR15644:SF2">
    <property type="entry name" value="OSTEOPETROSIS-ASSOCIATED TRANSMEMBRANE PROTEIN 1"/>
    <property type="match status" value="1"/>
</dbReference>
<gene>
    <name evidence="2" type="primary">Ostm1</name>
</gene>
<dbReference type="InterPro" id="IPR019172">
    <property type="entry name" value="Osteopetrosis-assoc_TM_1"/>
</dbReference>
<evidence type="ECO:0000256" key="1">
    <source>
        <dbReference type="SAM" id="SignalP"/>
    </source>
</evidence>
<sequence>MDILNFSLFCLLSLLRLSQSFASATETNTSSSQWVEGTLVGSSGNEKSYRRECWSKKNCDKDIMTGSVSPDCMRYLEQFSNATAKFINCTVANARPLHYCENCVSEYMSVNNVYKIIFNNEGKNESSNCKRQILRADNVQVVLATYNFILYIWDKSKCDQCFDVTESNDTQIYKPAESTKKLLAMIENTLSCFSDFGQGVVPGLVTQDPNQTVCSFCVKLYCEANDYYETVEKENKLCSDLIDSMNYTRLDWGQKFKCSVAQKDQGEIWEIAALVFSLPILLYVGVWVHANQDFLLGHCGVIRHTRLDNAE</sequence>
<reference evidence="2" key="1">
    <citation type="submission" date="2020-04" db="EMBL/GenBank/DDBJ databases">
        <authorList>
            <person name="Neveu A P."/>
        </authorList>
    </citation>
    <scope>NUCLEOTIDE SEQUENCE</scope>
    <source>
        <tissue evidence="2">Whole embryo</tissue>
    </source>
</reference>
<name>A0A6F9DME2_9ASCI</name>
<dbReference type="GO" id="GO:0005829">
    <property type="term" value="C:cytosol"/>
    <property type="evidence" value="ECO:0007669"/>
    <property type="project" value="TreeGrafter"/>
</dbReference>